<proteinExistence type="predicted"/>
<evidence type="ECO:0000313" key="1">
    <source>
        <dbReference type="EMBL" id="OTI63416.1"/>
    </source>
</evidence>
<comment type="caution">
    <text evidence="1">The sequence shown here is derived from an EMBL/GenBank/DDBJ whole genome shotgun (WGS) entry which is preliminary data.</text>
</comment>
<organism evidence="1 2">
    <name type="scientific">Pseudomonas aeruginosa</name>
    <dbReference type="NCBI Taxonomy" id="287"/>
    <lineage>
        <taxon>Bacteria</taxon>
        <taxon>Pseudomonadati</taxon>
        <taxon>Pseudomonadota</taxon>
        <taxon>Gammaproteobacteria</taxon>
        <taxon>Pseudomonadales</taxon>
        <taxon>Pseudomonadaceae</taxon>
        <taxon>Pseudomonas</taxon>
    </lineage>
</organism>
<gene>
    <name evidence="1" type="ORF">CAZ10_09430</name>
</gene>
<evidence type="ECO:0000313" key="2">
    <source>
        <dbReference type="Proteomes" id="UP000194857"/>
    </source>
</evidence>
<sequence>MAGIDDFVEEVRRDITRFQAAWHAKHKEDPERYPLELPADNEGLWFEFFMDFMTSGKETL</sequence>
<accession>A0A241XTD5</accession>
<dbReference type="AlphaFoldDB" id="A0A241XTD5"/>
<dbReference type="EMBL" id="NFFZ01000004">
    <property type="protein sequence ID" value="OTI63416.1"/>
    <property type="molecule type" value="Genomic_DNA"/>
</dbReference>
<reference evidence="1 2" key="1">
    <citation type="submission" date="2017-05" db="EMBL/GenBank/DDBJ databases">
        <authorList>
            <person name="Song R."/>
            <person name="Chenine A.L."/>
            <person name="Ruprecht R.M."/>
        </authorList>
    </citation>
    <scope>NUCLEOTIDE SEQUENCE [LARGE SCALE GENOMIC DNA]</scope>
    <source>
        <strain evidence="1 2">S567_C10_BS</strain>
    </source>
</reference>
<dbReference type="Proteomes" id="UP000194857">
    <property type="component" value="Unassembled WGS sequence"/>
</dbReference>
<name>A0A241XTD5_PSEAI</name>
<protein>
    <submittedName>
        <fullName evidence="1">Uncharacterized protein</fullName>
    </submittedName>
</protein>